<dbReference type="AlphaFoldDB" id="A0A6N2SWQ5"/>
<evidence type="ECO:0008006" key="2">
    <source>
        <dbReference type="Google" id="ProtNLM"/>
    </source>
</evidence>
<accession>A0A6N2SWQ5</accession>
<evidence type="ECO:0000313" key="1">
    <source>
        <dbReference type="EMBL" id="VYS97499.1"/>
    </source>
</evidence>
<name>A0A6N2SWQ5_BLAHA</name>
<dbReference type="EMBL" id="CACRSY010000009">
    <property type="protein sequence ID" value="VYS97499.1"/>
    <property type="molecule type" value="Genomic_DNA"/>
</dbReference>
<sequence>MRKYEEKKENQVVEVYCNCCGKKLAVKDGMIMEGVLPVTAFWGYFSEKDGEHHTFDLCESCYDKWIAGFQIPVEKKIENEML</sequence>
<organism evidence="1">
    <name type="scientific">Blautia hansenii</name>
    <name type="common">Ruminococcus hansenii</name>
    <dbReference type="NCBI Taxonomy" id="1322"/>
    <lineage>
        <taxon>Bacteria</taxon>
        <taxon>Bacillati</taxon>
        <taxon>Bacillota</taxon>
        <taxon>Clostridia</taxon>
        <taxon>Lachnospirales</taxon>
        <taxon>Lachnospiraceae</taxon>
        <taxon>Blautia</taxon>
    </lineage>
</organism>
<gene>
    <name evidence="1" type="ORF">BHLFYP23_02302</name>
</gene>
<proteinExistence type="predicted"/>
<protein>
    <recommendedName>
        <fullName evidence="2">Ribosomal-protein-alanine N-acetyltransferase</fullName>
    </recommendedName>
</protein>
<dbReference type="RefSeq" id="WP_004220546.1">
    <property type="nucleotide sequence ID" value="NZ_CACRSY010000009.1"/>
</dbReference>
<reference evidence="1" key="1">
    <citation type="submission" date="2019-11" db="EMBL/GenBank/DDBJ databases">
        <authorList>
            <person name="Feng L."/>
        </authorList>
    </citation>
    <scope>NUCLEOTIDE SEQUENCE</scope>
    <source>
        <strain evidence="1">BhanseniiLFYP23</strain>
    </source>
</reference>